<evidence type="ECO:0000256" key="3">
    <source>
        <dbReference type="ARBA" id="ARBA00023237"/>
    </source>
</evidence>
<dbReference type="CDD" id="cd07185">
    <property type="entry name" value="OmpA_C-like"/>
    <property type="match status" value="1"/>
</dbReference>
<feature type="chain" id="PRO_5036972086" evidence="5">
    <location>
        <begin position="22"/>
        <end position="209"/>
    </location>
</feature>
<evidence type="ECO:0000256" key="4">
    <source>
        <dbReference type="PROSITE-ProRule" id="PRU00473"/>
    </source>
</evidence>
<dbReference type="Proteomes" id="UP000694232">
    <property type="component" value="Chromosome 1"/>
</dbReference>
<dbReference type="AlphaFoldDB" id="A0A975UB61"/>
<protein>
    <submittedName>
        <fullName evidence="7">OmpA family protein</fullName>
    </submittedName>
</protein>
<feature type="domain" description="OmpA-like" evidence="6">
    <location>
        <begin position="76"/>
        <end position="193"/>
    </location>
</feature>
<sequence>MTIRNVMIAVLSMTLAHSAYAAQEESSDVYDYMATPVAEQGADLLDDDNDGVINARDKCPQTPQGAQVDNDGCGKQINSSEQQKLHILFASDSSAIAPLFDDQIRQMAEFLQLYPEASIELQGYASKVGSAKYNQALSERRSAAVRMQLIRYGVTPNRIRVIGFGDTVLVADGDDQVSHAQNRRVTATVVGLKDEMLKEWTVFTALPNS</sequence>
<name>A0A975UB61_9VIBR</name>
<keyword evidence="8" id="KW-1185">Reference proteome</keyword>
<evidence type="ECO:0000259" key="6">
    <source>
        <dbReference type="PROSITE" id="PS51123"/>
    </source>
</evidence>
<dbReference type="SUPFAM" id="SSF103088">
    <property type="entry name" value="OmpA-like"/>
    <property type="match status" value="1"/>
</dbReference>
<dbReference type="SUPFAM" id="SSF103647">
    <property type="entry name" value="TSP type-3 repeat"/>
    <property type="match status" value="1"/>
</dbReference>
<dbReference type="InterPro" id="IPR006665">
    <property type="entry name" value="OmpA-like"/>
</dbReference>
<keyword evidence="3" id="KW-0998">Cell outer membrane</keyword>
<dbReference type="InterPro" id="IPR036737">
    <property type="entry name" value="OmpA-like_sf"/>
</dbReference>
<dbReference type="InterPro" id="IPR028974">
    <property type="entry name" value="TSP_type-3_rpt"/>
</dbReference>
<dbReference type="PRINTS" id="PR01021">
    <property type="entry name" value="OMPADOMAIN"/>
</dbReference>
<dbReference type="EMBL" id="CP076643">
    <property type="protein sequence ID" value="QXO18427.1"/>
    <property type="molecule type" value="Genomic_DNA"/>
</dbReference>
<organism evidence="7 8">
    <name type="scientific">Vibrio ostreae</name>
    <dbReference type="NCBI Taxonomy" id="2841925"/>
    <lineage>
        <taxon>Bacteria</taxon>
        <taxon>Pseudomonadati</taxon>
        <taxon>Pseudomonadota</taxon>
        <taxon>Gammaproteobacteria</taxon>
        <taxon>Vibrionales</taxon>
        <taxon>Vibrionaceae</taxon>
        <taxon>Vibrio</taxon>
    </lineage>
</organism>
<reference evidence="7" key="1">
    <citation type="submission" date="2021-06" db="EMBL/GenBank/DDBJ databases">
        <title>Vibrio nov. sp., novel gut bacterium isolated from Yellow Sea oyster.</title>
        <authorList>
            <person name="Muhammad N."/>
            <person name="Nguyen T.H."/>
            <person name="Lee Y.-J."/>
            <person name="Ko J."/>
            <person name="Kim S.-G."/>
        </authorList>
    </citation>
    <scope>NUCLEOTIDE SEQUENCE</scope>
    <source>
        <strain evidence="7">OG9-811</strain>
    </source>
</reference>
<comment type="subcellular location">
    <subcellularLocation>
        <location evidence="1">Cell outer membrane</location>
    </subcellularLocation>
</comment>
<dbReference type="Pfam" id="PF00691">
    <property type="entry name" value="OmpA"/>
    <property type="match status" value="1"/>
</dbReference>
<dbReference type="InterPro" id="IPR006664">
    <property type="entry name" value="OMP_bac"/>
</dbReference>
<dbReference type="Gene3D" id="3.30.1330.60">
    <property type="entry name" value="OmpA-like domain"/>
    <property type="match status" value="1"/>
</dbReference>
<evidence type="ECO:0000256" key="2">
    <source>
        <dbReference type="ARBA" id="ARBA00023136"/>
    </source>
</evidence>
<gene>
    <name evidence="7" type="ORF">KNV97_09190</name>
</gene>
<evidence type="ECO:0000256" key="5">
    <source>
        <dbReference type="SAM" id="SignalP"/>
    </source>
</evidence>
<dbReference type="KEGG" id="vos:KNV97_09190"/>
<evidence type="ECO:0000313" key="7">
    <source>
        <dbReference type="EMBL" id="QXO18427.1"/>
    </source>
</evidence>
<dbReference type="GO" id="GO:0009279">
    <property type="term" value="C:cell outer membrane"/>
    <property type="evidence" value="ECO:0007669"/>
    <property type="project" value="UniProtKB-SubCell"/>
</dbReference>
<dbReference type="Gene3D" id="4.10.1080.10">
    <property type="entry name" value="TSP type-3 repeat"/>
    <property type="match status" value="1"/>
</dbReference>
<proteinExistence type="predicted"/>
<dbReference type="RefSeq" id="WP_136483145.1">
    <property type="nucleotide sequence ID" value="NZ_CP076643.1"/>
</dbReference>
<dbReference type="PROSITE" id="PS51123">
    <property type="entry name" value="OMPA_2"/>
    <property type="match status" value="1"/>
</dbReference>
<evidence type="ECO:0000313" key="8">
    <source>
        <dbReference type="Proteomes" id="UP000694232"/>
    </source>
</evidence>
<keyword evidence="5" id="KW-0732">Signal</keyword>
<keyword evidence="2 4" id="KW-0472">Membrane</keyword>
<dbReference type="PANTHER" id="PTHR30329">
    <property type="entry name" value="STATOR ELEMENT OF FLAGELLAR MOTOR COMPLEX"/>
    <property type="match status" value="1"/>
</dbReference>
<dbReference type="PANTHER" id="PTHR30329:SF21">
    <property type="entry name" value="LIPOPROTEIN YIAD-RELATED"/>
    <property type="match status" value="1"/>
</dbReference>
<dbReference type="InterPro" id="IPR050330">
    <property type="entry name" value="Bact_OuterMem_StrucFunc"/>
</dbReference>
<evidence type="ECO:0000256" key="1">
    <source>
        <dbReference type="ARBA" id="ARBA00004442"/>
    </source>
</evidence>
<accession>A0A975UB61</accession>
<feature type="signal peptide" evidence="5">
    <location>
        <begin position="1"/>
        <end position="21"/>
    </location>
</feature>
<dbReference type="GO" id="GO:0005509">
    <property type="term" value="F:calcium ion binding"/>
    <property type="evidence" value="ECO:0007669"/>
    <property type="project" value="InterPro"/>
</dbReference>